<proteinExistence type="predicted"/>
<evidence type="ECO:0000313" key="6">
    <source>
        <dbReference type="EMBL" id="AGQ19799.1"/>
    </source>
</evidence>
<accession>S5DLR8</accession>
<evidence type="ECO:0000256" key="3">
    <source>
        <dbReference type="ARBA" id="ARBA00022989"/>
    </source>
</evidence>
<dbReference type="PANTHER" id="PTHR33514:SF13">
    <property type="entry name" value="PROTEIN ABCI12, CHLOROPLASTIC"/>
    <property type="match status" value="1"/>
</dbReference>
<feature type="transmembrane region" description="Helical" evidence="5">
    <location>
        <begin position="109"/>
        <end position="133"/>
    </location>
</feature>
<keyword evidence="3 5" id="KW-1133">Transmembrane helix</keyword>
<keyword evidence="4 5" id="KW-0472">Membrane</keyword>
<comment type="subcellular location">
    <subcellularLocation>
        <location evidence="1">Membrane</location>
        <topology evidence="1">Multi-pass membrane protein</topology>
    </subcellularLocation>
</comment>
<dbReference type="EMBL" id="KC811142">
    <property type="protein sequence ID" value="AGQ19799.1"/>
    <property type="molecule type" value="Genomic_DNA"/>
</dbReference>
<evidence type="ECO:0000256" key="1">
    <source>
        <dbReference type="ARBA" id="ARBA00004141"/>
    </source>
</evidence>
<dbReference type="Pfam" id="PF02361">
    <property type="entry name" value="CbiQ"/>
    <property type="match status" value="1"/>
</dbReference>
<reference evidence="6" key="1">
    <citation type="journal article" date="2013" name="Sci. Rep.">
        <title>Metagenomics uncovers a new group of low GC and ultra-small marine Actinobacteria.</title>
        <authorList>
            <person name="Ghai R."/>
            <person name="Mizuno C.M."/>
            <person name="Picazo A."/>
            <person name="Camacho A."/>
            <person name="Rodriguez-Valera F."/>
        </authorList>
    </citation>
    <scope>NUCLEOTIDE SEQUENCE</scope>
</reference>
<name>S5DLR8_9ACTN</name>
<feature type="transmembrane region" description="Helical" evidence="5">
    <location>
        <begin position="273"/>
        <end position="296"/>
    </location>
</feature>
<feature type="transmembrane region" description="Helical" evidence="5">
    <location>
        <begin position="68"/>
        <end position="89"/>
    </location>
</feature>
<dbReference type="AlphaFoldDB" id="S5DLR8"/>
<sequence length="299" mass="33351">MARVPVGAYVPGDSFFHKAHPFVKFYWVGSFVIFCFFNKNPYVNYSLTLIGLVFVVLTKTFPSYVRAMVIFFPAAFAMIFLQSIVPPAVFDNPTFLSEVGPFSLYTESIIYGMLFSSRILCICTWSILMLMTLHPGELSSALQRAKVPYTVNFMITTTLQLIPIIQREFGIILSAQKSRAMQAQGFKALLPSIIPVFAGAIDRVSQLSMSLETRAFGANRERTLLRYKPFTIKETTLSLLALLPIILVFYGRINLNSFVPLDGFSLTPFVGSSIVIFCGSAFLSIIFGATFAIRLLGKK</sequence>
<keyword evidence="2 5" id="KW-0812">Transmembrane</keyword>
<evidence type="ECO:0000256" key="5">
    <source>
        <dbReference type="SAM" id="Phobius"/>
    </source>
</evidence>
<dbReference type="GO" id="GO:0005886">
    <property type="term" value="C:plasma membrane"/>
    <property type="evidence" value="ECO:0007669"/>
    <property type="project" value="UniProtKB-ARBA"/>
</dbReference>
<protein>
    <submittedName>
        <fullName evidence="6">ABC-type cobalt transport system permease component CbiQ</fullName>
    </submittedName>
</protein>
<evidence type="ECO:0000256" key="2">
    <source>
        <dbReference type="ARBA" id="ARBA00022692"/>
    </source>
</evidence>
<dbReference type="PANTHER" id="PTHR33514">
    <property type="entry name" value="PROTEIN ABCI12, CHLOROPLASTIC"/>
    <property type="match status" value="1"/>
</dbReference>
<feature type="transmembrane region" description="Helical" evidence="5">
    <location>
        <begin position="235"/>
        <end position="253"/>
    </location>
</feature>
<dbReference type="CDD" id="cd16914">
    <property type="entry name" value="EcfT"/>
    <property type="match status" value="1"/>
</dbReference>
<feature type="transmembrane region" description="Helical" evidence="5">
    <location>
        <begin position="42"/>
        <end position="61"/>
    </location>
</feature>
<dbReference type="InterPro" id="IPR003339">
    <property type="entry name" value="ABC/ECF_trnsptr_transmembrane"/>
</dbReference>
<evidence type="ECO:0000256" key="4">
    <source>
        <dbReference type="ARBA" id="ARBA00023136"/>
    </source>
</evidence>
<organism evidence="6">
    <name type="scientific">Candidatus Actinomarina minuta</name>
    <dbReference type="NCBI Taxonomy" id="1389454"/>
    <lineage>
        <taxon>Bacteria</taxon>
        <taxon>Bacillati</taxon>
        <taxon>Actinomycetota</taxon>
        <taxon>Actinomycetes</taxon>
        <taxon>Candidatus Actinomarinidae</taxon>
        <taxon>Candidatus Actinomarinales</taxon>
        <taxon>Candidatus Actinomarineae</taxon>
        <taxon>Candidatus Actinomarinaceae</taxon>
        <taxon>Candidatus Actinomarina</taxon>
    </lineage>
</organism>